<dbReference type="RefSeq" id="WP_055171634.1">
    <property type="nucleotide sequence ID" value="NZ_CYXX01000035.1"/>
</dbReference>
<dbReference type="AlphaFoldDB" id="A0A173VRQ9"/>
<sequence>MHYKKEKRKDIDLCNICGKSKRLTWDHVPPKCCNNRYAIKTNSWMEGIPEESSYTKKYQNGIKFRSLCDECNNKVLGANYDKVLEEFANQLAIIMQTSIALPPVVKVPIKINRLCRAICGHMLAAKNFYENECLIDKELREYVLDETKLPPKKMSLLYWIYPYSTIAIMRDICVYPSHNKYKFPKGLISIMNSFPAAYIIADDEERCGLFDLFSVCSNDIDETVEIPVDCSSCYFPGTKHLRPLAWPCNISDEEDGASFMLGVDKCMNDSKIAKHSNDNIEKIRNRRK</sequence>
<evidence type="ECO:0008006" key="3">
    <source>
        <dbReference type="Google" id="ProtNLM"/>
    </source>
</evidence>
<name>A0A173VRQ9_9FIRM</name>
<gene>
    <name evidence="1" type="ORF">ERS852444_03217</name>
</gene>
<evidence type="ECO:0000313" key="1">
    <source>
        <dbReference type="EMBL" id="CUN28857.1"/>
    </source>
</evidence>
<evidence type="ECO:0000313" key="2">
    <source>
        <dbReference type="Proteomes" id="UP000095453"/>
    </source>
</evidence>
<reference evidence="1 2" key="1">
    <citation type="submission" date="2015-09" db="EMBL/GenBank/DDBJ databases">
        <authorList>
            <consortium name="Pathogen Informatics"/>
        </authorList>
    </citation>
    <scope>NUCLEOTIDE SEQUENCE [LARGE SCALE GENOMIC DNA]</scope>
    <source>
        <strain evidence="1 2">2789STDY5608887</strain>
    </source>
</reference>
<dbReference type="Proteomes" id="UP000095453">
    <property type="component" value="Unassembled WGS sequence"/>
</dbReference>
<accession>A0A173VRQ9</accession>
<protein>
    <recommendedName>
        <fullName evidence="3">HNH endonuclease 5 domain-containing protein</fullName>
    </recommendedName>
</protein>
<dbReference type="EMBL" id="CYXX01000035">
    <property type="protein sequence ID" value="CUN28857.1"/>
    <property type="molecule type" value="Genomic_DNA"/>
</dbReference>
<organism evidence="1 2">
    <name type="scientific">Roseburia inulinivorans</name>
    <dbReference type="NCBI Taxonomy" id="360807"/>
    <lineage>
        <taxon>Bacteria</taxon>
        <taxon>Bacillati</taxon>
        <taxon>Bacillota</taxon>
        <taxon>Clostridia</taxon>
        <taxon>Lachnospirales</taxon>
        <taxon>Lachnospiraceae</taxon>
        <taxon>Roseburia</taxon>
    </lineage>
</organism>
<proteinExistence type="predicted"/>